<sequence>MRFGSSGAIILYITLSLPSVVSADCAHDNCLRAVIASAFPTRHVSADCAAFLGVTTVTPATSTITTTVFSTVLSANSITSNPPSPQQAGNRRRRNLKLKPRVPTTSAATTTSVGTIPAYASPCSGSVRYTSACSCISVFKSTITAPAPPATTVTVTATTTQPFFIPVTGYGSNDMGDCSASGSVQFPMYNGECISNPDILTLQFGDPNPSYCQSTFCTLALFNNLACEGSPSFALSPVGCFVPFGYRSYKLVCSDSACNGDSSDQ</sequence>
<reference evidence="3 4" key="1">
    <citation type="submission" date="2019-10" db="EMBL/GenBank/DDBJ databases">
        <authorList>
            <person name="Palmer J.M."/>
        </authorList>
    </citation>
    <scope>NUCLEOTIDE SEQUENCE [LARGE SCALE GENOMIC DNA]</scope>
    <source>
        <strain evidence="3 4">TWF694</strain>
    </source>
</reference>
<accession>A0AAV9XDJ2</accession>
<feature type="chain" id="PRO_5043821789" evidence="2">
    <location>
        <begin position="24"/>
        <end position="265"/>
    </location>
</feature>
<feature type="compositionally biased region" description="Polar residues" evidence="1">
    <location>
        <begin position="78"/>
        <end position="89"/>
    </location>
</feature>
<gene>
    <name evidence="3" type="ORF">TWF694_008993</name>
</gene>
<name>A0AAV9XDJ2_9PEZI</name>
<dbReference type="EMBL" id="JAVHJO010000005">
    <property type="protein sequence ID" value="KAK6540174.1"/>
    <property type="molecule type" value="Genomic_DNA"/>
</dbReference>
<proteinExistence type="predicted"/>
<feature type="compositionally biased region" description="Basic residues" evidence="1">
    <location>
        <begin position="90"/>
        <end position="100"/>
    </location>
</feature>
<evidence type="ECO:0000313" key="3">
    <source>
        <dbReference type="EMBL" id="KAK6540174.1"/>
    </source>
</evidence>
<evidence type="ECO:0000256" key="2">
    <source>
        <dbReference type="SAM" id="SignalP"/>
    </source>
</evidence>
<organism evidence="3 4">
    <name type="scientific">Orbilia ellipsospora</name>
    <dbReference type="NCBI Taxonomy" id="2528407"/>
    <lineage>
        <taxon>Eukaryota</taxon>
        <taxon>Fungi</taxon>
        <taxon>Dikarya</taxon>
        <taxon>Ascomycota</taxon>
        <taxon>Pezizomycotina</taxon>
        <taxon>Orbiliomycetes</taxon>
        <taxon>Orbiliales</taxon>
        <taxon>Orbiliaceae</taxon>
        <taxon>Orbilia</taxon>
    </lineage>
</organism>
<protein>
    <submittedName>
        <fullName evidence="3">Uncharacterized protein</fullName>
    </submittedName>
</protein>
<comment type="caution">
    <text evidence="3">The sequence shown here is derived from an EMBL/GenBank/DDBJ whole genome shotgun (WGS) entry which is preliminary data.</text>
</comment>
<dbReference type="Proteomes" id="UP001365542">
    <property type="component" value="Unassembled WGS sequence"/>
</dbReference>
<keyword evidence="4" id="KW-1185">Reference proteome</keyword>
<evidence type="ECO:0000256" key="1">
    <source>
        <dbReference type="SAM" id="MobiDB-lite"/>
    </source>
</evidence>
<feature type="signal peptide" evidence="2">
    <location>
        <begin position="1"/>
        <end position="23"/>
    </location>
</feature>
<evidence type="ECO:0000313" key="4">
    <source>
        <dbReference type="Proteomes" id="UP001365542"/>
    </source>
</evidence>
<keyword evidence="2" id="KW-0732">Signal</keyword>
<dbReference type="AlphaFoldDB" id="A0AAV9XDJ2"/>
<feature type="region of interest" description="Disordered" evidence="1">
    <location>
        <begin position="78"/>
        <end position="107"/>
    </location>
</feature>